<accession>A0A9D1CR50</accession>
<keyword evidence="3 6" id="KW-0812">Transmembrane</keyword>
<comment type="caution">
    <text evidence="8">The sequence shown here is derived from an EMBL/GenBank/DDBJ whole genome shotgun (WGS) entry which is preliminary data.</text>
</comment>
<dbReference type="GO" id="GO:0005886">
    <property type="term" value="C:plasma membrane"/>
    <property type="evidence" value="ECO:0007669"/>
    <property type="project" value="UniProtKB-SubCell"/>
</dbReference>
<feature type="transmembrane region" description="Helical" evidence="6">
    <location>
        <begin position="83"/>
        <end position="107"/>
    </location>
</feature>
<feature type="transmembrane region" description="Helical" evidence="6">
    <location>
        <begin position="196"/>
        <end position="217"/>
    </location>
</feature>
<evidence type="ECO:0000256" key="4">
    <source>
        <dbReference type="ARBA" id="ARBA00022989"/>
    </source>
</evidence>
<feature type="transmembrane region" description="Helical" evidence="6">
    <location>
        <begin position="12"/>
        <end position="31"/>
    </location>
</feature>
<feature type="transmembrane region" description="Helical" evidence="6">
    <location>
        <begin position="167"/>
        <end position="190"/>
    </location>
</feature>
<evidence type="ECO:0000313" key="8">
    <source>
        <dbReference type="EMBL" id="HIQ71134.1"/>
    </source>
</evidence>
<keyword evidence="5 6" id="KW-0472">Membrane</keyword>
<evidence type="ECO:0000256" key="2">
    <source>
        <dbReference type="ARBA" id="ARBA00022475"/>
    </source>
</evidence>
<feature type="transmembrane region" description="Helical" evidence="6">
    <location>
        <begin position="51"/>
        <end position="71"/>
    </location>
</feature>
<name>A0A9D1CR50_9FIRM</name>
<dbReference type="InterPro" id="IPR015414">
    <property type="entry name" value="TMEM64"/>
</dbReference>
<gene>
    <name evidence="8" type="ORF">IAB73_02845</name>
</gene>
<reference evidence="8" key="1">
    <citation type="submission" date="2020-10" db="EMBL/GenBank/DDBJ databases">
        <authorList>
            <person name="Gilroy R."/>
        </authorList>
    </citation>
    <scope>NUCLEOTIDE SEQUENCE</scope>
    <source>
        <strain evidence="8">ChiSxjej2B14-6234</strain>
    </source>
</reference>
<protein>
    <recommendedName>
        <fullName evidence="6">TVP38/TMEM64 family membrane protein</fullName>
    </recommendedName>
</protein>
<dbReference type="Pfam" id="PF09335">
    <property type="entry name" value="VTT_dom"/>
    <property type="match status" value="1"/>
</dbReference>
<comment type="similarity">
    <text evidence="6">Belongs to the TVP38/TMEM64 family.</text>
</comment>
<organism evidence="8 9">
    <name type="scientific">Candidatus Onthenecus intestinigallinarum</name>
    <dbReference type="NCBI Taxonomy" id="2840875"/>
    <lineage>
        <taxon>Bacteria</taxon>
        <taxon>Bacillati</taxon>
        <taxon>Bacillota</taxon>
        <taxon>Clostridia</taxon>
        <taxon>Eubacteriales</taxon>
        <taxon>Candidatus Onthenecus</taxon>
    </lineage>
</organism>
<proteinExistence type="inferred from homology"/>
<reference evidence="8" key="2">
    <citation type="journal article" date="2021" name="PeerJ">
        <title>Extensive microbial diversity within the chicken gut microbiome revealed by metagenomics and culture.</title>
        <authorList>
            <person name="Gilroy R."/>
            <person name="Ravi A."/>
            <person name="Getino M."/>
            <person name="Pursley I."/>
            <person name="Horton D.L."/>
            <person name="Alikhan N.F."/>
            <person name="Baker D."/>
            <person name="Gharbi K."/>
            <person name="Hall N."/>
            <person name="Watson M."/>
            <person name="Adriaenssens E.M."/>
            <person name="Foster-Nyarko E."/>
            <person name="Jarju S."/>
            <person name="Secka A."/>
            <person name="Antonio M."/>
            <person name="Oren A."/>
            <person name="Chaudhuri R.R."/>
            <person name="La Ragione R."/>
            <person name="Hildebrand F."/>
            <person name="Pallen M.J."/>
        </authorList>
    </citation>
    <scope>NUCLEOTIDE SEQUENCE</scope>
    <source>
        <strain evidence="8">ChiSxjej2B14-6234</strain>
    </source>
</reference>
<evidence type="ECO:0000256" key="3">
    <source>
        <dbReference type="ARBA" id="ARBA00022692"/>
    </source>
</evidence>
<evidence type="ECO:0000256" key="5">
    <source>
        <dbReference type="ARBA" id="ARBA00023136"/>
    </source>
</evidence>
<feature type="domain" description="VTT" evidence="7">
    <location>
        <begin position="71"/>
        <end position="188"/>
    </location>
</feature>
<evidence type="ECO:0000259" key="7">
    <source>
        <dbReference type="Pfam" id="PF09335"/>
    </source>
</evidence>
<evidence type="ECO:0000313" key="9">
    <source>
        <dbReference type="Proteomes" id="UP000886887"/>
    </source>
</evidence>
<feature type="transmembrane region" description="Helical" evidence="6">
    <location>
        <begin position="137"/>
        <end position="155"/>
    </location>
</feature>
<sequence length="229" mass="24780">MNRISPKQLKALALLLAVLCCLIPLALWLLGPLMQIAEDPHAFRMWVQEQGVLGGLACVGLMMLQVVVAVLPGEPLEIAAGYAFGAWQGMLLCLTGAVLGCALVMAVTRRFGPRLMRAFFKQEQIDSLSFLQNRERLRLILFIVFFIPGSPKDLLNYGLGLTRLRMPGVLLITGVARIPSIITSTVGGSALGEQNYLFAAAVFVGTALLSALGLLCYRRITRAGSHADK</sequence>
<evidence type="ECO:0000256" key="1">
    <source>
        <dbReference type="ARBA" id="ARBA00004651"/>
    </source>
</evidence>
<comment type="subcellular location">
    <subcellularLocation>
        <location evidence="1 6">Cell membrane</location>
        <topology evidence="1 6">Multi-pass membrane protein</topology>
    </subcellularLocation>
</comment>
<dbReference type="InterPro" id="IPR032816">
    <property type="entry name" value="VTT_dom"/>
</dbReference>
<dbReference type="AlphaFoldDB" id="A0A9D1CR50"/>
<dbReference type="EMBL" id="DVFJ01000008">
    <property type="protein sequence ID" value="HIQ71134.1"/>
    <property type="molecule type" value="Genomic_DNA"/>
</dbReference>
<dbReference type="Proteomes" id="UP000886887">
    <property type="component" value="Unassembled WGS sequence"/>
</dbReference>
<dbReference type="PANTHER" id="PTHR12677">
    <property type="entry name" value="GOLGI APPARATUS MEMBRANE PROTEIN TVP38-RELATED"/>
    <property type="match status" value="1"/>
</dbReference>
<evidence type="ECO:0000256" key="6">
    <source>
        <dbReference type="RuleBase" id="RU366058"/>
    </source>
</evidence>
<keyword evidence="2 6" id="KW-1003">Cell membrane</keyword>
<dbReference type="PANTHER" id="PTHR12677:SF59">
    <property type="entry name" value="GOLGI APPARATUS MEMBRANE PROTEIN TVP38-RELATED"/>
    <property type="match status" value="1"/>
</dbReference>
<keyword evidence="4 6" id="KW-1133">Transmembrane helix</keyword>